<proteinExistence type="inferred from homology"/>
<dbReference type="GO" id="GO:0005576">
    <property type="term" value="C:extracellular region"/>
    <property type="evidence" value="ECO:0007669"/>
    <property type="project" value="TreeGrafter"/>
</dbReference>
<dbReference type="InterPro" id="IPR001638">
    <property type="entry name" value="Solute-binding_3/MltF_N"/>
</dbReference>
<dbReference type="Pfam" id="PF00497">
    <property type="entry name" value="SBP_bac_3"/>
    <property type="match status" value="1"/>
</dbReference>
<sequence>MIARVIHHRAPHHHASRCHGSCFDTDHYRFRPLRLVAALTALGLVLSACAVPDFTPRNDALSIPRDSATGIPLPAGARVEKAGTRQGTEVEEYALRGSLKPDGRTAAERIPSIVERGYLIVGIQQSQNLLSFRDATTGQLSGFEVDLAHEIAEDIFGDRNAVDFRFVESQHRVHTLSTGKVDFLLSTLTITPERQQEVEFSTPYLSTNTRLLVNRNSEVNRLEDLASRTVCVTDNSTGINLARLHSPKADILKAVTWADCLYAMQHNQADAILVDDVILSGLEIQDPYTEIVGPAVDSDIYGVGMPKPARSAHADEIAEAKGLVRQVNSTLERIRTDGTWWELFRHWFAGRLPTAGPPPLHYRPEDGE</sequence>
<organism evidence="7 8">
    <name type="scientific">Corynebacterium pseudodiphtheriticum</name>
    <dbReference type="NCBI Taxonomy" id="37637"/>
    <lineage>
        <taxon>Bacteria</taxon>
        <taxon>Bacillati</taxon>
        <taxon>Actinomycetota</taxon>
        <taxon>Actinomycetes</taxon>
        <taxon>Mycobacteriales</taxon>
        <taxon>Corynebacteriaceae</taxon>
        <taxon>Corynebacterium</taxon>
    </lineage>
</organism>
<evidence type="ECO:0000256" key="4">
    <source>
        <dbReference type="RuleBase" id="RU003744"/>
    </source>
</evidence>
<evidence type="ECO:0000256" key="5">
    <source>
        <dbReference type="SAM" id="Phobius"/>
    </source>
</evidence>
<evidence type="ECO:0000256" key="1">
    <source>
        <dbReference type="ARBA" id="ARBA00010333"/>
    </source>
</evidence>
<feature type="domain" description="Solute-binding protein family 3/N-terminal" evidence="6">
    <location>
        <begin position="118"/>
        <end position="351"/>
    </location>
</feature>
<gene>
    <name evidence="7" type="ORF">QPX42_07950</name>
</gene>
<reference evidence="7" key="1">
    <citation type="submission" date="2023-05" db="EMBL/GenBank/DDBJ databases">
        <title>Metabolic capabilities are highly conserved among human nasal-associated Corynebacterium species in pangenomic analyses.</title>
        <authorList>
            <person name="Tran T.H."/>
            <person name="Roberts A.Q."/>
            <person name="Escapa I.F."/>
            <person name="Gao W."/>
            <person name="Conlan S."/>
            <person name="Kong H."/>
            <person name="Segre J.A."/>
            <person name="Kelly M.S."/>
            <person name="Lemon K.P."/>
        </authorList>
    </citation>
    <scope>NUCLEOTIDE SEQUENCE</scope>
    <source>
        <strain evidence="7">KPL2773</strain>
    </source>
</reference>
<keyword evidence="5" id="KW-0812">Transmembrane</keyword>
<evidence type="ECO:0000256" key="3">
    <source>
        <dbReference type="ARBA" id="ARBA00022729"/>
    </source>
</evidence>
<dbReference type="GO" id="GO:0006865">
    <property type="term" value="P:amino acid transport"/>
    <property type="evidence" value="ECO:0007669"/>
    <property type="project" value="TreeGrafter"/>
</dbReference>
<comment type="similarity">
    <text evidence="1 4">Belongs to the bacterial solute-binding protein 3 family.</text>
</comment>
<dbReference type="SMART" id="SM00062">
    <property type="entry name" value="PBPb"/>
    <property type="match status" value="1"/>
</dbReference>
<evidence type="ECO:0000256" key="2">
    <source>
        <dbReference type="ARBA" id="ARBA00022448"/>
    </source>
</evidence>
<keyword evidence="5" id="KW-0472">Membrane</keyword>
<feature type="transmembrane region" description="Helical" evidence="5">
    <location>
        <begin position="35"/>
        <end position="55"/>
    </location>
</feature>
<dbReference type="SUPFAM" id="SSF53850">
    <property type="entry name" value="Periplasmic binding protein-like II"/>
    <property type="match status" value="1"/>
</dbReference>
<evidence type="ECO:0000313" key="8">
    <source>
        <dbReference type="Proteomes" id="UP001224412"/>
    </source>
</evidence>
<accession>A0AAP4F6M6</accession>
<name>A0AAP4F6M6_9CORY</name>
<dbReference type="EMBL" id="JASNVH010000011">
    <property type="protein sequence ID" value="MDK4307468.1"/>
    <property type="molecule type" value="Genomic_DNA"/>
</dbReference>
<dbReference type="Gene3D" id="3.40.190.10">
    <property type="entry name" value="Periplasmic binding protein-like II"/>
    <property type="match status" value="2"/>
</dbReference>
<dbReference type="PANTHER" id="PTHR30085:SF6">
    <property type="entry name" value="ABC TRANSPORTER GLUTAMINE-BINDING PROTEIN GLNH"/>
    <property type="match status" value="1"/>
</dbReference>
<dbReference type="AlphaFoldDB" id="A0AAP4F6M6"/>
<dbReference type="PANTHER" id="PTHR30085">
    <property type="entry name" value="AMINO ACID ABC TRANSPORTER PERMEASE"/>
    <property type="match status" value="1"/>
</dbReference>
<dbReference type="RefSeq" id="WP_284599351.1">
    <property type="nucleotide sequence ID" value="NZ_JASNVH010000011.1"/>
</dbReference>
<evidence type="ECO:0000313" key="7">
    <source>
        <dbReference type="EMBL" id="MDK4307468.1"/>
    </source>
</evidence>
<evidence type="ECO:0000259" key="6">
    <source>
        <dbReference type="SMART" id="SM00062"/>
    </source>
</evidence>
<dbReference type="CDD" id="cd13690">
    <property type="entry name" value="PBP2_GluB"/>
    <property type="match status" value="1"/>
</dbReference>
<dbReference type="InterPro" id="IPR018313">
    <property type="entry name" value="SBP_3_CS"/>
</dbReference>
<keyword evidence="5" id="KW-1133">Transmembrane helix</keyword>
<dbReference type="GO" id="GO:0030288">
    <property type="term" value="C:outer membrane-bounded periplasmic space"/>
    <property type="evidence" value="ECO:0007669"/>
    <property type="project" value="TreeGrafter"/>
</dbReference>
<dbReference type="PROSITE" id="PS01039">
    <property type="entry name" value="SBP_BACTERIAL_3"/>
    <property type="match status" value="1"/>
</dbReference>
<keyword evidence="3" id="KW-0732">Signal</keyword>
<protein>
    <submittedName>
        <fullName evidence="7">Glutamate ABC transporter substrate-binding protein</fullName>
    </submittedName>
</protein>
<comment type="caution">
    <text evidence="7">The sequence shown here is derived from an EMBL/GenBank/DDBJ whole genome shotgun (WGS) entry which is preliminary data.</text>
</comment>
<keyword evidence="2" id="KW-0813">Transport</keyword>
<dbReference type="InterPro" id="IPR051455">
    <property type="entry name" value="Bact_solute-bind_prot3"/>
</dbReference>
<dbReference type="Proteomes" id="UP001224412">
    <property type="component" value="Unassembled WGS sequence"/>
</dbReference>